<accession>A0A8T2UHD1</accession>
<organism evidence="7 8">
    <name type="scientific">Ceratopteris richardii</name>
    <name type="common">Triangle waterfern</name>
    <dbReference type="NCBI Taxonomy" id="49495"/>
    <lineage>
        <taxon>Eukaryota</taxon>
        <taxon>Viridiplantae</taxon>
        <taxon>Streptophyta</taxon>
        <taxon>Embryophyta</taxon>
        <taxon>Tracheophyta</taxon>
        <taxon>Polypodiopsida</taxon>
        <taxon>Polypodiidae</taxon>
        <taxon>Polypodiales</taxon>
        <taxon>Pteridineae</taxon>
        <taxon>Pteridaceae</taxon>
        <taxon>Parkerioideae</taxon>
        <taxon>Ceratopteris</taxon>
    </lineage>
</organism>
<dbReference type="GO" id="GO:0043565">
    <property type="term" value="F:sequence-specific DNA binding"/>
    <property type="evidence" value="ECO:0007669"/>
    <property type="project" value="InterPro"/>
</dbReference>
<dbReference type="GO" id="GO:0005634">
    <property type="term" value="C:nucleus"/>
    <property type="evidence" value="ECO:0007669"/>
    <property type="project" value="UniProtKB-SubCell"/>
</dbReference>
<comment type="caution">
    <text evidence="7">The sequence shown here is derived from an EMBL/GenBank/DDBJ whole genome shotgun (WGS) entry which is preliminary data.</text>
</comment>
<sequence>MAAYALDLFCGRYAGLQRDRDVHEAASVGLERLQQLVQLLSERQRTAGGSAYEWKNADCSILADETMSQFKRVVSLLGRSGHARFRRGPTSTSSAVNSFSEMEIDVSVRESSKESGMESADQAVDVPNTEGCILFRPHPSSSSVLPPQTVKQLSPQASSSMCGADLPVGAVNASAALSSTISSPLWTSAVSAKPASKKRSISPVDHQSNSISFPMANVNLNAQPESSPPASSRNLQPFVLRAAQHAQSASFSQKTKRPADVAALYTFPVSPKKSPPSCTALKQSANGTQALFFSPTFYRADTSISGLSHNKCLVQGPQGFLKSVQPSISLNTHKAYPDNFLCSSESSFLCTSNFSASTNSFLSSLSMDGSVKKSSLFQNTLRNISVGGSISQVVANDTCTRFQAGGERCNSTGKCHCSKRRKSRDRKVIRVPAISSKMADIPPDDYSWRKYGQKPIKGSPHPRSYYKCSCVRGCGARKFIERASDDPSMLIVTYEGEHNHSQRPYILIN</sequence>
<evidence type="ECO:0000256" key="3">
    <source>
        <dbReference type="ARBA" id="ARBA00023125"/>
    </source>
</evidence>
<name>A0A8T2UHD1_CERRI</name>
<feature type="domain" description="WRKY" evidence="6">
    <location>
        <begin position="437"/>
        <end position="503"/>
    </location>
</feature>
<dbReference type="SMART" id="SM00774">
    <property type="entry name" value="WRKY"/>
    <property type="match status" value="1"/>
</dbReference>
<dbReference type="InterPro" id="IPR036576">
    <property type="entry name" value="WRKY_dom_sf"/>
</dbReference>
<dbReference type="OrthoDB" id="1922348at2759"/>
<dbReference type="SUPFAM" id="SSF118290">
    <property type="entry name" value="WRKY DNA-binding domain"/>
    <property type="match status" value="1"/>
</dbReference>
<protein>
    <recommendedName>
        <fullName evidence="6">WRKY domain-containing protein</fullName>
    </recommendedName>
</protein>
<dbReference type="EMBL" id="CM035411">
    <property type="protein sequence ID" value="KAH7435517.1"/>
    <property type="molecule type" value="Genomic_DNA"/>
</dbReference>
<keyword evidence="2" id="KW-0805">Transcription regulation</keyword>
<evidence type="ECO:0000313" key="7">
    <source>
        <dbReference type="EMBL" id="KAH7435517.1"/>
    </source>
</evidence>
<dbReference type="AlphaFoldDB" id="A0A8T2UHD1"/>
<evidence type="ECO:0000256" key="2">
    <source>
        <dbReference type="ARBA" id="ARBA00023015"/>
    </source>
</evidence>
<evidence type="ECO:0000313" key="8">
    <source>
        <dbReference type="Proteomes" id="UP000825935"/>
    </source>
</evidence>
<proteinExistence type="predicted"/>
<dbReference type="InterPro" id="IPR044810">
    <property type="entry name" value="WRKY_plant"/>
</dbReference>
<evidence type="ECO:0000256" key="5">
    <source>
        <dbReference type="ARBA" id="ARBA00023242"/>
    </source>
</evidence>
<dbReference type="Pfam" id="PF03106">
    <property type="entry name" value="WRKY"/>
    <property type="match status" value="1"/>
</dbReference>
<keyword evidence="5" id="KW-0539">Nucleus</keyword>
<dbReference type="Pfam" id="PF10533">
    <property type="entry name" value="Plant_zn_clust"/>
    <property type="match status" value="1"/>
</dbReference>
<comment type="subcellular location">
    <subcellularLocation>
        <location evidence="1">Nucleus</location>
    </subcellularLocation>
</comment>
<gene>
    <name evidence="7" type="ORF">KP509_06G067800</name>
</gene>
<keyword evidence="4" id="KW-0804">Transcription</keyword>
<dbReference type="InterPro" id="IPR003657">
    <property type="entry name" value="WRKY_dom"/>
</dbReference>
<evidence type="ECO:0000259" key="6">
    <source>
        <dbReference type="PROSITE" id="PS50811"/>
    </source>
</evidence>
<dbReference type="PROSITE" id="PS50811">
    <property type="entry name" value="WRKY"/>
    <property type="match status" value="1"/>
</dbReference>
<dbReference type="Gene3D" id="2.20.25.80">
    <property type="entry name" value="WRKY domain"/>
    <property type="match status" value="1"/>
</dbReference>
<keyword evidence="3" id="KW-0238">DNA-binding</keyword>
<dbReference type="FunFam" id="2.20.25.80:FF:000004">
    <property type="entry name" value="WRKY transcription factor 65"/>
    <property type="match status" value="1"/>
</dbReference>
<dbReference type="PANTHER" id="PTHR31282">
    <property type="entry name" value="WRKY TRANSCRIPTION FACTOR 21-RELATED"/>
    <property type="match status" value="1"/>
</dbReference>
<evidence type="ECO:0000256" key="1">
    <source>
        <dbReference type="ARBA" id="ARBA00004123"/>
    </source>
</evidence>
<reference evidence="7" key="1">
    <citation type="submission" date="2021-08" db="EMBL/GenBank/DDBJ databases">
        <title>WGS assembly of Ceratopteris richardii.</title>
        <authorList>
            <person name="Marchant D.B."/>
            <person name="Chen G."/>
            <person name="Jenkins J."/>
            <person name="Shu S."/>
            <person name="Leebens-Mack J."/>
            <person name="Grimwood J."/>
            <person name="Schmutz J."/>
            <person name="Soltis P."/>
            <person name="Soltis D."/>
            <person name="Chen Z.-H."/>
        </authorList>
    </citation>
    <scope>NUCLEOTIDE SEQUENCE</scope>
    <source>
        <strain evidence="7">Whitten #5841</strain>
        <tissue evidence="7">Leaf</tissue>
    </source>
</reference>
<dbReference type="InterPro" id="IPR018872">
    <property type="entry name" value="Zn-cluster-dom"/>
</dbReference>
<keyword evidence="8" id="KW-1185">Reference proteome</keyword>
<dbReference type="Proteomes" id="UP000825935">
    <property type="component" value="Chromosome 6"/>
</dbReference>
<dbReference type="GO" id="GO:0003700">
    <property type="term" value="F:DNA-binding transcription factor activity"/>
    <property type="evidence" value="ECO:0007669"/>
    <property type="project" value="InterPro"/>
</dbReference>
<evidence type="ECO:0000256" key="4">
    <source>
        <dbReference type="ARBA" id="ARBA00023163"/>
    </source>
</evidence>